<dbReference type="EMBL" id="OCNH01000001">
    <property type="protein sequence ID" value="SOD79834.1"/>
    <property type="molecule type" value="Genomic_DNA"/>
</dbReference>
<dbReference type="RefSeq" id="WP_097124788.1">
    <property type="nucleotide sequence ID" value="NZ_OCNH01000001.1"/>
</dbReference>
<gene>
    <name evidence="1" type="ORF">SAMN06269250_1114</name>
</gene>
<evidence type="ECO:0008006" key="3">
    <source>
        <dbReference type="Google" id="ProtNLM"/>
    </source>
</evidence>
<proteinExistence type="predicted"/>
<dbReference type="PROSITE" id="PS51257">
    <property type="entry name" value="PROKAR_LIPOPROTEIN"/>
    <property type="match status" value="1"/>
</dbReference>
<evidence type="ECO:0000313" key="1">
    <source>
        <dbReference type="EMBL" id="SOD79834.1"/>
    </source>
</evidence>
<dbReference type="Pfam" id="PF14054">
    <property type="entry name" value="DUF4249"/>
    <property type="match status" value="1"/>
</dbReference>
<sequence length="364" mass="40170">MTTKNITNTRRVVKQGVALLGLTACLLACITPFQPSSVSVEPMLIVDGQVTDQPGPYTVRLTRTSDYSIKSVNLLETGATVTISDNLGNQETLKEQAPGGSYQSSANGLRGVPGRRYKLTILTKAGKRYESESEVMPAVPPIKNVYAESNYTPATATTNQKQTWSVYIDTKDPDTLGNYYKWSWTHYEMPTACRKTFVAARSYYTGISCCTDCWDITRCYTCVNINSDVNINGKAISRQPIADVPFTSLSRYYLEVEQQALSKNAYLFWKSVQQLTGNTGGLFDVAPSSVQGNIKCITTPGEPVYGYFGAAGVSVSYLYVDRTEGQGGPDLDFPTNIPYPTNPSCVVCENSLYRTPIKPRFWTY</sequence>
<dbReference type="OrthoDB" id="922982at2"/>
<dbReference type="Proteomes" id="UP000219452">
    <property type="component" value="Unassembled WGS sequence"/>
</dbReference>
<reference evidence="2" key="1">
    <citation type="submission" date="2017-09" db="EMBL/GenBank/DDBJ databases">
        <authorList>
            <person name="Varghese N."/>
            <person name="Submissions S."/>
        </authorList>
    </citation>
    <scope>NUCLEOTIDE SEQUENCE [LARGE SCALE GENOMIC DNA]</scope>
    <source>
        <strain evidence="2">DSM 29961</strain>
    </source>
</reference>
<evidence type="ECO:0000313" key="2">
    <source>
        <dbReference type="Proteomes" id="UP000219452"/>
    </source>
</evidence>
<organism evidence="1 2">
    <name type="scientific">Spirosoma fluviale</name>
    <dbReference type="NCBI Taxonomy" id="1597977"/>
    <lineage>
        <taxon>Bacteria</taxon>
        <taxon>Pseudomonadati</taxon>
        <taxon>Bacteroidota</taxon>
        <taxon>Cytophagia</taxon>
        <taxon>Cytophagales</taxon>
        <taxon>Cytophagaceae</taxon>
        <taxon>Spirosoma</taxon>
    </lineage>
</organism>
<protein>
    <recommendedName>
        <fullName evidence="3">DUF4249 domain-containing protein</fullName>
    </recommendedName>
</protein>
<keyword evidence="2" id="KW-1185">Reference proteome</keyword>
<dbReference type="InterPro" id="IPR025345">
    <property type="entry name" value="DUF4249"/>
</dbReference>
<dbReference type="AlphaFoldDB" id="A0A286FAG1"/>
<accession>A0A286FAG1</accession>
<name>A0A286FAG1_9BACT</name>